<dbReference type="NCBIfam" id="TIGR01308">
    <property type="entry name" value="rpmD_bact"/>
    <property type="match status" value="1"/>
</dbReference>
<name>A0A0H4T9V7_9BACT</name>
<protein>
    <recommendedName>
        <fullName evidence="5">50S ribosomal protein L30</fullName>
    </recommendedName>
</protein>
<dbReference type="AlphaFoldDB" id="A0A0H4T9V7"/>
<dbReference type="InterPro" id="IPR036919">
    <property type="entry name" value="Ribo_uL30_ferredoxin-like_sf"/>
</dbReference>
<comment type="subunit">
    <text evidence="2">Part of the 50S ribosomal subunit.</text>
</comment>
<dbReference type="Gene3D" id="3.30.1390.20">
    <property type="entry name" value="Ribosomal protein L30, ferredoxin-like fold domain"/>
    <property type="match status" value="1"/>
</dbReference>
<evidence type="ECO:0000256" key="2">
    <source>
        <dbReference type="ARBA" id="ARBA00011838"/>
    </source>
</evidence>
<feature type="domain" description="Large ribosomal subunit protein uL30-like ferredoxin-like fold" evidence="7">
    <location>
        <begin position="50"/>
        <end position="96"/>
    </location>
</feature>
<dbReference type="EMBL" id="KT007046">
    <property type="protein sequence ID" value="AKQ04706.1"/>
    <property type="molecule type" value="Genomic_DNA"/>
</dbReference>
<dbReference type="GO" id="GO:0015934">
    <property type="term" value="C:large ribosomal subunit"/>
    <property type="evidence" value="ECO:0007669"/>
    <property type="project" value="InterPro"/>
</dbReference>
<dbReference type="HAMAP" id="MF_01371_B">
    <property type="entry name" value="Ribosomal_uL30_B"/>
    <property type="match status" value="1"/>
</dbReference>
<proteinExistence type="inferred from homology"/>
<evidence type="ECO:0000256" key="6">
    <source>
        <dbReference type="SAM" id="MobiDB-lite"/>
    </source>
</evidence>
<dbReference type="InterPro" id="IPR005996">
    <property type="entry name" value="Ribosomal_uL30_bac-type"/>
</dbReference>
<organism evidence="8">
    <name type="scientific">uncultured Gemmatimonadetes bacterium Rifle_16ft_4_minimus_7</name>
    <dbReference type="NCBI Taxonomy" id="1665098"/>
    <lineage>
        <taxon>Bacteria</taxon>
        <taxon>Pseudomonadati</taxon>
        <taxon>Gemmatimonadota</taxon>
        <taxon>environmental samples</taxon>
    </lineage>
</organism>
<evidence type="ECO:0000256" key="5">
    <source>
        <dbReference type="ARBA" id="ARBA00035492"/>
    </source>
</evidence>
<sequence length="107" mass="11434">MPKKTTAGKAETAGTAGKKATARKRNGATKKAAKAQPETTGAATAASGRLRVKQIRSGIGHAATYRRTLEALGLKYHQDEVVLRDHPAVRGMLRKVWNFVSVHSVEG</sequence>
<evidence type="ECO:0000256" key="3">
    <source>
        <dbReference type="ARBA" id="ARBA00022980"/>
    </source>
</evidence>
<accession>A0A0H4T9V7</accession>
<evidence type="ECO:0000313" key="8">
    <source>
        <dbReference type="EMBL" id="AKQ04706.1"/>
    </source>
</evidence>
<dbReference type="InterPro" id="IPR016082">
    <property type="entry name" value="Ribosomal_uL30_ferredoxin-like"/>
</dbReference>
<evidence type="ECO:0000259" key="7">
    <source>
        <dbReference type="Pfam" id="PF00327"/>
    </source>
</evidence>
<keyword evidence="3" id="KW-0689">Ribosomal protein</keyword>
<dbReference type="PANTHER" id="PTHR15892">
    <property type="entry name" value="MITOCHONDRIAL RIBOSOMAL PROTEIN L30"/>
    <property type="match status" value="1"/>
</dbReference>
<evidence type="ECO:0000256" key="1">
    <source>
        <dbReference type="ARBA" id="ARBA00007594"/>
    </source>
</evidence>
<evidence type="ECO:0000256" key="4">
    <source>
        <dbReference type="ARBA" id="ARBA00023274"/>
    </source>
</evidence>
<dbReference type="PANTHER" id="PTHR15892:SF2">
    <property type="entry name" value="LARGE RIBOSOMAL SUBUNIT PROTEIN UL30M"/>
    <property type="match status" value="1"/>
</dbReference>
<dbReference type="Pfam" id="PF00327">
    <property type="entry name" value="Ribosomal_L30"/>
    <property type="match status" value="1"/>
</dbReference>
<keyword evidence="4" id="KW-0687">Ribonucleoprotein</keyword>
<dbReference type="GO" id="GO:0003735">
    <property type="term" value="F:structural constituent of ribosome"/>
    <property type="evidence" value="ECO:0007669"/>
    <property type="project" value="InterPro"/>
</dbReference>
<dbReference type="GO" id="GO:0006412">
    <property type="term" value="P:translation"/>
    <property type="evidence" value="ECO:0007669"/>
    <property type="project" value="InterPro"/>
</dbReference>
<comment type="similarity">
    <text evidence="1">Belongs to the universal ribosomal protein uL30 family.</text>
</comment>
<dbReference type="SUPFAM" id="SSF55129">
    <property type="entry name" value="Ribosomal protein L30p/L7e"/>
    <property type="match status" value="1"/>
</dbReference>
<feature type="compositionally biased region" description="Basic residues" evidence="6">
    <location>
        <begin position="20"/>
        <end position="33"/>
    </location>
</feature>
<feature type="compositionally biased region" description="Low complexity" evidence="6">
    <location>
        <begin position="1"/>
        <end position="19"/>
    </location>
</feature>
<dbReference type="CDD" id="cd01658">
    <property type="entry name" value="Ribosomal_L30"/>
    <property type="match status" value="1"/>
</dbReference>
<reference evidence="8" key="1">
    <citation type="journal article" date="2015" name="ISME J.">
        <title>Aquifer environment selects for microbial species cohorts in sediment and groundwater.</title>
        <authorList>
            <person name="Hug L.A."/>
            <person name="Thomas B.C."/>
            <person name="Brown C.T."/>
            <person name="Frischkorn K.R."/>
            <person name="Williams K.H."/>
            <person name="Tringe S.G."/>
            <person name="Banfield J.F."/>
        </authorList>
    </citation>
    <scope>NUCLEOTIDE SEQUENCE</scope>
</reference>
<feature type="region of interest" description="Disordered" evidence="6">
    <location>
        <begin position="1"/>
        <end position="47"/>
    </location>
</feature>